<accession>A0A9D4YFH0</accession>
<organism evidence="2 3">
    <name type="scientific">Pisum sativum</name>
    <name type="common">Garden pea</name>
    <name type="synonym">Lathyrus oleraceus</name>
    <dbReference type="NCBI Taxonomy" id="3888"/>
    <lineage>
        <taxon>Eukaryota</taxon>
        <taxon>Viridiplantae</taxon>
        <taxon>Streptophyta</taxon>
        <taxon>Embryophyta</taxon>
        <taxon>Tracheophyta</taxon>
        <taxon>Spermatophyta</taxon>
        <taxon>Magnoliopsida</taxon>
        <taxon>eudicotyledons</taxon>
        <taxon>Gunneridae</taxon>
        <taxon>Pentapetalae</taxon>
        <taxon>rosids</taxon>
        <taxon>fabids</taxon>
        <taxon>Fabales</taxon>
        <taxon>Fabaceae</taxon>
        <taxon>Papilionoideae</taxon>
        <taxon>50 kb inversion clade</taxon>
        <taxon>NPAAA clade</taxon>
        <taxon>Hologalegina</taxon>
        <taxon>IRL clade</taxon>
        <taxon>Fabeae</taxon>
        <taxon>Lathyrus</taxon>
    </lineage>
</organism>
<evidence type="ECO:0000313" key="2">
    <source>
        <dbReference type="EMBL" id="KAI5437298.1"/>
    </source>
</evidence>
<evidence type="ECO:0000313" key="3">
    <source>
        <dbReference type="Proteomes" id="UP001058974"/>
    </source>
</evidence>
<dbReference type="InterPro" id="IPR021325">
    <property type="entry name" value="CCB2/CCB4"/>
</dbReference>
<evidence type="ECO:0000256" key="1">
    <source>
        <dbReference type="SAM" id="MobiDB-lite"/>
    </source>
</evidence>
<proteinExistence type="predicted"/>
<protein>
    <submittedName>
        <fullName evidence="2">Protein COFACTOR ASSEMBLY OF COMPLEX C SUBUNIT B ccb4</fullName>
    </submittedName>
</protein>
<dbReference type="InterPro" id="IPR044705">
    <property type="entry name" value="CCB4"/>
</dbReference>
<dbReference type="PANTHER" id="PTHR34943:SF2">
    <property type="entry name" value="PROTEIN COFACTOR ASSEMBLY OF COMPLEX C SUBUNIT B CCB4, CHLOROPLASTIC"/>
    <property type="match status" value="1"/>
</dbReference>
<dbReference type="Proteomes" id="UP001058974">
    <property type="component" value="Chromosome 2"/>
</dbReference>
<dbReference type="GO" id="GO:0010190">
    <property type="term" value="P:cytochrome b6f complex assembly"/>
    <property type="evidence" value="ECO:0007669"/>
    <property type="project" value="EnsemblPlants"/>
</dbReference>
<dbReference type="Pfam" id="PF11152">
    <property type="entry name" value="CCB2_CCB4"/>
    <property type="match status" value="1"/>
</dbReference>
<sequence>MEAGTALRLHFTLHTPISVSNRTSNPKTAFTLSSSPSRSHSSTVHSFLGPKPKRDFLADWASQNDDVVRPLPIYVGTASLFAVLFNRAISGIAPVADAGSSQSRADLLTLGLAVTNILAGLVWLSIRPKSIAVVSLIPLHSLFIIWFKVNPQGAECKKLCTALPDVALTELLWVWESLSDVTCCRSLVIVYESSCVLQFGFAAESSPGNGEVVSVDTDKLMQGSVYQGVVKSGTQSYLANLSLYPGKSELPFLPSNTQAVILQPLGDKGIAIIGGDTIRGFTTSDQAWITYIGEKLDSTLAKYVKPHPYLVT</sequence>
<dbReference type="PANTHER" id="PTHR34943">
    <property type="match status" value="1"/>
</dbReference>
<dbReference type="AlphaFoldDB" id="A0A9D4YFH0"/>
<feature type="compositionally biased region" description="Polar residues" evidence="1">
    <location>
        <begin position="20"/>
        <end position="32"/>
    </location>
</feature>
<feature type="region of interest" description="Disordered" evidence="1">
    <location>
        <begin position="20"/>
        <end position="47"/>
    </location>
</feature>
<gene>
    <name evidence="2" type="ORF">KIW84_023422</name>
</gene>
<feature type="compositionally biased region" description="Low complexity" evidence="1">
    <location>
        <begin position="33"/>
        <end position="46"/>
    </location>
</feature>
<dbReference type="GO" id="GO:0009507">
    <property type="term" value="C:chloroplast"/>
    <property type="evidence" value="ECO:0007669"/>
    <property type="project" value="EnsemblPlants"/>
</dbReference>
<name>A0A9D4YFH0_PEA</name>
<comment type="caution">
    <text evidence="2">The sequence shown here is derived from an EMBL/GenBank/DDBJ whole genome shotgun (WGS) entry which is preliminary data.</text>
</comment>
<reference evidence="2 3" key="1">
    <citation type="journal article" date="2022" name="Nat. Genet.">
        <title>Improved pea reference genome and pan-genome highlight genomic features and evolutionary characteristics.</title>
        <authorList>
            <person name="Yang T."/>
            <person name="Liu R."/>
            <person name="Luo Y."/>
            <person name="Hu S."/>
            <person name="Wang D."/>
            <person name="Wang C."/>
            <person name="Pandey M.K."/>
            <person name="Ge S."/>
            <person name="Xu Q."/>
            <person name="Li N."/>
            <person name="Li G."/>
            <person name="Huang Y."/>
            <person name="Saxena R.K."/>
            <person name="Ji Y."/>
            <person name="Li M."/>
            <person name="Yan X."/>
            <person name="He Y."/>
            <person name="Liu Y."/>
            <person name="Wang X."/>
            <person name="Xiang C."/>
            <person name="Varshney R.K."/>
            <person name="Ding H."/>
            <person name="Gao S."/>
            <person name="Zong X."/>
        </authorList>
    </citation>
    <scope>NUCLEOTIDE SEQUENCE [LARGE SCALE GENOMIC DNA]</scope>
    <source>
        <strain evidence="2 3">cv. Zhongwan 6</strain>
    </source>
</reference>
<dbReference type="Gramene" id="Psat02G0342200-T1">
    <property type="protein sequence ID" value="KAI5437298.1"/>
    <property type="gene ID" value="KIW84_023422"/>
</dbReference>
<dbReference type="EMBL" id="JAMSHJ010000002">
    <property type="protein sequence ID" value="KAI5437298.1"/>
    <property type="molecule type" value="Genomic_DNA"/>
</dbReference>
<keyword evidence="3" id="KW-1185">Reference proteome</keyword>